<dbReference type="AlphaFoldDB" id="A0A2Z2M9Q5"/>
<evidence type="ECO:0000313" key="2">
    <source>
        <dbReference type="EMBL" id="ASJ03077.1"/>
    </source>
</evidence>
<dbReference type="Pfam" id="PF04471">
    <property type="entry name" value="Mrr_cat"/>
    <property type="match status" value="1"/>
</dbReference>
<keyword evidence="2" id="KW-0378">Hydrolase</keyword>
<dbReference type="InterPro" id="IPR011335">
    <property type="entry name" value="Restrct_endonuc-II-like"/>
</dbReference>
<dbReference type="InterPro" id="IPR007560">
    <property type="entry name" value="Restrct_endonuc_IV_Mrr"/>
</dbReference>
<proteinExistence type="predicted"/>
<dbReference type="GO" id="GO:0009307">
    <property type="term" value="P:DNA restriction-modification system"/>
    <property type="evidence" value="ECO:0007669"/>
    <property type="project" value="InterPro"/>
</dbReference>
<dbReference type="InterPro" id="IPR011856">
    <property type="entry name" value="tRNA_endonuc-like_dom_sf"/>
</dbReference>
<organism evidence="2 3">
    <name type="scientific">Thermococcus profundus</name>
    <dbReference type="NCBI Taxonomy" id="49899"/>
    <lineage>
        <taxon>Archaea</taxon>
        <taxon>Methanobacteriati</taxon>
        <taxon>Methanobacteriota</taxon>
        <taxon>Thermococci</taxon>
        <taxon>Thermococcales</taxon>
        <taxon>Thermococcaceae</taxon>
        <taxon>Thermococcus</taxon>
    </lineage>
</organism>
<keyword evidence="3" id="KW-1185">Reference proteome</keyword>
<evidence type="ECO:0000313" key="3">
    <source>
        <dbReference type="Proteomes" id="UP000250179"/>
    </source>
</evidence>
<dbReference type="RefSeq" id="WP_198362261.1">
    <property type="nucleotide sequence ID" value="NZ_CP014862.1"/>
</dbReference>
<dbReference type="GO" id="GO:0015666">
    <property type="term" value="F:restriction endodeoxyribonuclease activity"/>
    <property type="evidence" value="ECO:0007669"/>
    <property type="project" value="TreeGrafter"/>
</dbReference>
<reference evidence="2 3" key="1">
    <citation type="submission" date="2016-03" db="EMBL/GenBank/DDBJ databases">
        <title>Complete genome sequence of Thermococcus profundus strain DT5432.</title>
        <authorList>
            <person name="Oger P.M."/>
        </authorList>
    </citation>
    <scope>NUCLEOTIDE SEQUENCE [LARGE SCALE GENOMIC DNA]</scope>
    <source>
        <strain evidence="2 3">DT 5432</strain>
    </source>
</reference>
<protein>
    <submittedName>
        <fullName evidence="2">Restriction endonuclease</fullName>
    </submittedName>
</protein>
<dbReference type="SUPFAM" id="SSF52980">
    <property type="entry name" value="Restriction endonuclease-like"/>
    <property type="match status" value="1"/>
</dbReference>
<keyword evidence="2" id="KW-0255">Endonuclease</keyword>
<dbReference type="Proteomes" id="UP000250179">
    <property type="component" value="Chromosome"/>
</dbReference>
<gene>
    <name evidence="2" type="ORF">A3L09_07325</name>
</gene>
<accession>A0A2Z2M9Q5</accession>
<dbReference type="Gene3D" id="3.40.1350.10">
    <property type="match status" value="1"/>
</dbReference>
<keyword evidence="2" id="KW-0540">Nuclease</keyword>
<dbReference type="OrthoDB" id="95588at2157"/>
<dbReference type="PANTHER" id="PTHR30015">
    <property type="entry name" value="MRR RESTRICTION SYSTEM PROTEIN"/>
    <property type="match status" value="1"/>
</dbReference>
<dbReference type="PANTHER" id="PTHR30015:SF7">
    <property type="entry name" value="TYPE IV METHYL-DIRECTED RESTRICTION ENZYME ECOKMRR"/>
    <property type="match status" value="1"/>
</dbReference>
<evidence type="ECO:0000259" key="1">
    <source>
        <dbReference type="Pfam" id="PF04471"/>
    </source>
</evidence>
<dbReference type="GO" id="GO:0003677">
    <property type="term" value="F:DNA binding"/>
    <property type="evidence" value="ECO:0007669"/>
    <property type="project" value="InterPro"/>
</dbReference>
<feature type="domain" description="Restriction endonuclease type IV Mrr" evidence="1">
    <location>
        <begin position="18"/>
        <end position="125"/>
    </location>
</feature>
<dbReference type="EMBL" id="CP014862">
    <property type="protein sequence ID" value="ASJ03077.1"/>
    <property type="molecule type" value="Genomic_DNA"/>
</dbReference>
<dbReference type="InterPro" id="IPR052906">
    <property type="entry name" value="Type_IV_Methyl-Rstrct_Enzyme"/>
</dbReference>
<sequence length="713" mass="80482">MAWTSEIVMLSPRDSLIDVLIELLKRMGFMEYEKVPRRGEWGLDIIALRKDPIAGTEKVIIALHEKGLADSRRVNQFGELLDEHRADKGVFVSPAGFTKDAKLLLSREYRGRIVPWDGDKLASLLNNYSVPVPEDIERILEEREEVNHQEETLREFNLDAPLLYEFSPEEILKGVARYLSSNYPIEPDEVELSGLRVKLQSAYIISWAVDDENKGRAVVFSRDKIVLRADEDAELSNPIRKARLDSPAVIRATERELEVPLTPGEAVLVLKETAAKELGTSENKVQISDRRKVYVPKEAELEFKIGANRGTALVKLPKGKVEASIEPLPEKYFVEKAREAVMKATGEGIKGKGVKITKKKKKVLVSGTTERFSFEAAFNPYTGKLLRLDTRMSEEAVKKLLAESYPGSEILGVEFNKKSAVADLLTGDTVVSVAIDLSNGETREVARFPSLKGAVEKGKSIIEENFPVNGLSLSSYRVVEHKYLELELSGEDGMARVRIDGSTGDVLDYYVEISEKRAGELVLEKYPGYEIASVSDEGDEYLVDAANETHEIKVRLSKDGKMMEEIDRILRRKLAEKIAEEKAREVDPEAKVDSIELAKDWVVTFTGVSKVGKLVLHRATGEIVEKEAYFTERALEEFYHRHVREKYGEENPRTERLTHYKDKGYVHIKVSGKDRLYYARIDTRSGGILKEDSVSAKGLTARLKQMNLEREYR</sequence>
<name>A0A2Z2M9Q5_THEPR</name>
<dbReference type="GeneID" id="33320214"/>
<dbReference type="KEGG" id="tprf:A3L09_07325"/>